<dbReference type="NCBIfam" id="TIGR01786">
    <property type="entry name" value="TonB-hemlactrns"/>
    <property type="match status" value="1"/>
</dbReference>
<dbReference type="Proteomes" id="UP000069015">
    <property type="component" value="Chromosome 1"/>
</dbReference>
<dbReference type="GO" id="GO:0044718">
    <property type="term" value="P:siderophore transmembrane transport"/>
    <property type="evidence" value="ECO:0007669"/>
    <property type="project" value="TreeGrafter"/>
</dbReference>
<keyword evidence="3 11" id="KW-0813">Transport</keyword>
<evidence type="ECO:0000259" key="14">
    <source>
        <dbReference type="Pfam" id="PF07715"/>
    </source>
</evidence>
<evidence type="ECO:0000256" key="1">
    <source>
        <dbReference type="ARBA" id="ARBA00004571"/>
    </source>
</evidence>
<evidence type="ECO:0000256" key="8">
    <source>
        <dbReference type="ARBA" id="ARBA00023136"/>
    </source>
</evidence>
<evidence type="ECO:0000256" key="4">
    <source>
        <dbReference type="ARBA" id="ARBA00022452"/>
    </source>
</evidence>
<dbReference type="PANTHER" id="PTHR30069">
    <property type="entry name" value="TONB-DEPENDENT OUTER MEMBRANE RECEPTOR"/>
    <property type="match status" value="1"/>
</dbReference>
<accession>A0A0U3I665</accession>
<dbReference type="InterPro" id="IPR012910">
    <property type="entry name" value="Plug_dom"/>
</dbReference>
<dbReference type="GO" id="GO:0015232">
    <property type="term" value="F:heme transmembrane transporter activity"/>
    <property type="evidence" value="ECO:0007669"/>
    <property type="project" value="InterPro"/>
</dbReference>
<evidence type="ECO:0000256" key="9">
    <source>
        <dbReference type="ARBA" id="ARBA00023170"/>
    </source>
</evidence>
<name>A0A0U3I665_9GAMM</name>
<dbReference type="GO" id="GO:0015344">
    <property type="term" value="F:siderophore uptake transmembrane transporter activity"/>
    <property type="evidence" value="ECO:0007669"/>
    <property type="project" value="TreeGrafter"/>
</dbReference>
<keyword evidence="10 11" id="KW-0998">Cell outer membrane</keyword>
<reference evidence="15 16" key="1">
    <citation type="submission" date="2015-12" db="EMBL/GenBank/DDBJ databases">
        <title>Complete genome sequence of Pseudoalteromonas rubra SCSIO 6842, harboring a conjugative plasmid.</title>
        <authorList>
            <person name="Li B."/>
            <person name="Wang X."/>
        </authorList>
    </citation>
    <scope>NUCLEOTIDE SEQUENCE [LARGE SCALE GENOMIC DNA]</scope>
    <source>
        <strain evidence="15 16">SCSIO 6842</strain>
    </source>
</reference>
<keyword evidence="9" id="KW-0675">Receptor</keyword>
<evidence type="ECO:0000256" key="12">
    <source>
        <dbReference type="RuleBase" id="RU003357"/>
    </source>
</evidence>
<dbReference type="SUPFAM" id="SSF56935">
    <property type="entry name" value="Porins"/>
    <property type="match status" value="1"/>
</dbReference>
<comment type="subcellular location">
    <subcellularLocation>
        <location evidence="1 11">Cell outer membrane</location>
        <topology evidence="1 11">Multi-pass membrane protein</topology>
    </subcellularLocation>
</comment>
<dbReference type="InterPro" id="IPR039426">
    <property type="entry name" value="TonB-dep_rcpt-like"/>
</dbReference>
<protein>
    <recommendedName>
        <fullName evidence="17">TonB-dependent hemoglobin/transferrin/lactoferrin family receptor</fullName>
    </recommendedName>
</protein>
<keyword evidence="6" id="KW-0732">Signal</keyword>
<comment type="similarity">
    <text evidence="2">Belongs to the TonB-dependent receptor family. Hemoglobin/haptoglobin binding protein subfamily.</text>
</comment>
<keyword evidence="7 12" id="KW-0798">TonB box</keyword>
<dbReference type="PANTHER" id="PTHR30069:SF29">
    <property type="entry name" value="HEMOGLOBIN AND HEMOGLOBIN-HAPTOGLOBIN-BINDING PROTEIN 1-RELATED"/>
    <property type="match status" value="1"/>
</dbReference>
<sequence length="700" mass="77122">MTLKHSSIALGIVSALLGTTDVKADVKADEFEKSAEVIVVSGSRIAQKLSDVTGSVSVVTEQTLDQEVSIDLATALRYQTGMTTQGSAGSAQAITVRGVGGNRIVYIKDGRRLNDAYQGGQGLLIGRGYLDVEGVRQIEIAKGAASSLYGSDALGGIVVVSTKSPTDYLAGSTRYAHLSAGYHGASDEQSFSGVFATRLGEHAISAQLTRREGEQTQNYDESLPNYDYSATAAVLKGELALDTQSSLLVTLDYYQQETDQVLTVQRNETAEVNDSLAVSAQYKSSAATKLFDNLEAKGYFSDYEQTSDQVRTGADRTGPYVDNNDYRFEQTIIGTRLVLDKQLNLSNVQHQLVYGFDVDRYETQRPRYKSRRTLQGTLVKDREAQKAFPGADTTLLGVFVQDNMALIPDTLTVNAGLRLDSYRMTPKDNALYTEGAFEKINETALSPKLGAVYSITKHLNLIGQYARGFKIPPHDQAYQNHGVEPFYQIMPNSDLDPESSDSLELGLKGHFDNSQFSVAVFHSTFDDFIANQLIRTEPTFIPNVSKQVFQYQNIEEVKIKGIEASMTLWLDDQIALDSGLTYLHGKNAQTDEYIESLSPLNGFVKARYDSDNWSITTALRAASNMDKVPSDANIKTSGWATVDVFADYQWHNWKVNMGVFNLLDKEYVQYERVAGSASDTDLSQYTMPGRYLAAKVKVTF</sequence>
<dbReference type="Gene3D" id="2.170.130.10">
    <property type="entry name" value="TonB-dependent receptor, plug domain"/>
    <property type="match status" value="1"/>
</dbReference>
<dbReference type="InterPro" id="IPR037066">
    <property type="entry name" value="Plug_dom_sf"/>
</dbReference>
<evidence type="ECO:0000256" key="10">
    <source>
        <dbReference type="ARBA" id="ARBA00023237"/>
    </source>
</evidence>
<evidence type="ECO:0000313" key="16">
    <source>
        <dbReference type="Proteomes" id="UP000069015"/>
    </source>
</evidence>
<feature type="domain" description="TonB-dependent receptor-like beta-barrel" evidence="13">
    <location>
        <begin position="236"/>
        <end position="662"/>
    </location>
</feature>
<organism evidence="15 16">
    <name type="scientific">Pseudoalteromonas rubra</name>
    <dbReference type="NCBI Taxonomy" id="43658"/>
    <lineage>
        <taxon>Bacteria</taxon>
        <taxon>Pseudomonadati</taxon>
        <taxon>Pseudomonadota</taxon>
        <taxon>Gammaproteobacteria</taxon>
        <taxon>Alteromonadales</taxon>
        <taxon>Pseudoalteromonadaceae</taxon>
        <taxon>Pseudoalteromonas</taxon>
    </lineage>
</organism>
<dbReference type="InterPro" id="IPR011276">
    <property type="entry name" value="TonB_haem/Hb_rcpt"/>
</dbReference>
<dbReference type="GO" id="GO:0009279">
    <property type="term" value="C:cell outer membrane"/>
    <property type="evidence" value="ECO:0007669"/>
    <property type="project" value="UniProtKB-SubCell"/>
</dbReference>
<proteinExistence type="inferred from homology"/>
<evidence type="ECO:0000256" key="7">
    <source>
        <dbReference type="ARBA" id="ARBA00023077"/>
    </source>
</evidence>
<dbReference type="EMBL" id="CP013611">
    <property type="protein sequence ID" value="ALU42583.1"/>
    <property type="molecule type" value="Genomic_DNA"/>
</dbReference>
<evidence type="ECO:0000256" key="2">
    <source>
        <dbReference type="ARBA" id="ARBA00008143"/>
    </source>
</evidence>
<gene>
    <name evidence="15" type="ORF">AT705_06235</name>
</gene>
<dbReference type="AlphaFoldDB" id="A0A0U3I665"/>
<dbReference type="RefSeq" id="WP_058795924.1">
    <property type="nucleotide sequence ID" value="NZ_CP013611.1"/>
</dbReference>
<keyword evidence="5 11" id="KW-0812">Transmembrane</keyword>
<evidence type="ECO:0000259" key="13">
    <source>
        <dbReference type="Pfam" id="PF00593"/>
    </source>
</evidence>
<evidence type="ECO:0000256" key="6">
    <source>
        <dbReference type="ARBA" id="ARBA00022729"/>
    </source>
</evidence>
<dbReference type="InterPro" id="IPR036942">
    <property type="entry name" value="Beta-barrel_TonB_sf"/>
</dbReference>
<dbReference type="InterPro" id="IPR000531">
    <property type="entry name" value="Beta-barrel_TonB"/>
</dbReference>
<evidence type="ECO:0000313" key="15">
    <source>
        <dbReference type="EMBL" id="ALU42583.1"/>
    </source>
</evidence>
<evidence type="ECO:0008006" key="17">
    <source>
        <dbReference type="Google" id="ProtNLM"/>
    </source>
</evidence>
<evidence type="ECO:0000256" key="11">
    <source>
        <dbReference type="PROSITE-ProRule" id="PRU01360"/>
    </source>
</evidence>
<dbReference type="KEGG" id="prr:AT705_06235"/>
<dbReference type="NCBIfam" id="TIGR01785">
    <property type="entry name" value="TonB-hemin"/>
    <property type="match status" value="1"/>
</dbReference>
<evidence type="ECO:0000256" key="3">
    <source>
        <dbReference type="ARBA" id="ARBA00022448"/>
    </source>
</evidence>
<evidence type="ECO:0000256" key="5">
    <source>
        <dbReference type="ARBA" id="ARBA00022692"/>
    </source>
</evidence>
<keyword evidence="4 11" id="KW-1134">Transmembrane beta strand</keyword>
<dbReference type="CDD" id="cd01347">
    <property type="entry name" value="ligand_gated_channel"/>
    <property type="match status" value="1"/>
</dbReference>
<dbReference type="Pfam" id="PF07715">
    <property type="entry name" value="Plug"/>
    <property type="match status" value="1"/>
</dbReference>
<keyword evidence="8 11" id="KW-0472">Membrane</keyword>
<dbReference type="InterPro" id="IPR010949">
    <property type="entry name" value="TonB_Hb/transfer/lactofer_rcpt"/>
</dbReference>
<dbReference type="Gene3D" id="2.40.170.20">
    <property type="entry name" value="TonB-dependent receptor, beta-barrel domain"/>
    <property type="match status" value="1"/>
</dbReference>
<feature type="domain" description="TonB-dependent receptor plug" evidence="14">
    <location>
        <begin position="49"/>
        <end position="157"/>
    </location>
</feature>
<dbReference type="PROSITE" id="PS52016">
    <property type="entry name" value="TONB_DEPENDENT_REC_3"/>
    <property type="match status" value="1"/>
</dbReference>
<dbReference type="Pfam" id="PF00593">
    <property type="entry name" value="TonB_dep_Rec_b-barrel"/>
    <property type="match status" value="1"/>
</dbReference>